<proteinExistence type="predicted"/>
<dbReference type="GO" id="GO:0016020">
    <property type="term" value="C:membrane"/>
    <property type="evidence" value="ECO:0007669"/>
    <property type="project" value="UniProtKB-SubCell"/>
</dbReference>
<dbReference type="STRING" id="7918.ENSLOCP00000002128"/>
<dbReference type="InParanoid" id="W5M171"/>
<reference evidence="7" key="1">
    <citation type="submission" date="2011-12" db="EMBL/GenBank/DDBJ databases">
        <title>The Draft Genome of Lepisosteus oculatus.</title>
        <authorList>
            <consortium name="The Broad Institute Genome Assembly &amp; Analysis Group"/>
            <consortium name="Computational R&amp;D Group"/>
            <consortium name="and Sequencing Platform"/>
            <person name="Di Palma F."/>
            <person name="Alfoldi J."/>
            <person name="Johnson J."/>
            <person name="Berlin A."/>
            <person name="Gnerre S."/>
            <person name="Jaffe D."/>
            <person name="MacCallum I."/>
            <person name="Young S."/>
            <person name="Walker B.J."/>
            <person name="Lander E.S."/>
            <person name="Lindblad-Toh K."/>
        </authorList>
    </citation>
    <scope>NUCLEOTIDE SEQUENCE [LARGE SCALE GENOMIC DNA]</scope>
</reference>
<dbReference type="eggNOG" id="ENOG502SB7W">
    <property type="taxonomic scope" value="Eukaryota"/>
</dbReference>
<dbReference type="InterPro" id="IPR015631">
    <property type="entry name" value="CD2/SLAM_rcpt"/>
</dbReference>
<accession>W5M171</accession>
<keyword evidence="2" id="KW-0732">Signal</keyword>
<dbReference type="Proteomes" id="UP000018468">
    <property type="component" value="Linkage group LG5"/>
</dbReference>
<evidence type="ECO:0000256" key="1">
    <source>
        <dbReference type="ARBA" id="ARBA00004370"/>
    </source>
</evidence>
<dbReference type="FunCoup" id="W5M171">
    <property type="interactions" value="12"/>
</dbReference>
<dbReference type="InterPro" id="IPR036179">
    <property type="entry name" value="Ig-like_dom_sf"/>
</dbReference>
<keyword evidence="7" id="KW-1185">Reference proteome</keyword>
<dbReference type="GeneTree" id="ENSGT01030000234540"/>
<evidence type="ECO:0000259" key="5">
    <source>
        <dbReference type="PROSITE" id="PS50835"/>
    </source>
</evidence>
<sequence>MFSVFQLPVKVSHSLVVNGTLGQSVVLPSGVDEKTYNSVNPDIVQWERNREYVIQFFNQVKSLESNNFKGRLTVSPTDGSLTVSPLRGEDEGEYVFSGTGSGSFPEQRVTLRVYEKIRGVQIHHEKSYGEQNTSCNLTLHCNVTGGTDVNIHWLRDGSKNPEQLGSAAVKLVLHPTDGDLTYTCVASNPVSSRSATVDANKCYTQG</sequence>
<keyword evidence="4" id="KW-0325">Glycoprotein</keyword>
<dbReference type="Pfam" id="PF13927">
    <property type="entry name" value="Ig_3"/>
    <property type="match status" value="1"/>
</dbReference>
<dbReference type="PANTHER" id="PTHR12080">
    <property type="entry name" value="SIGNALING LYMPHOCYTIC ACTIVATION MOLECULE"/>
    <property type="match status" value="1"/>
</dbReference>
<dbReference type="Ensembl" id="ENSLOCT00000002133.1">
    <property type="protein sequence ID" value="ENSLOCP00000002128.1"/>
    <property type="gene ID" value="ENSLOCG00000001844.1"/>
</dbReference>
<evidence type="ECO:0000256" key="2">
    <source>
        <dbReference type="ARBA" id="ARBA00022729"/>
    </source>
</evidence>
<dbReference type="Bgee" id="ENSLOCG00000001844">
    <property type="expression patterns" value="Expressed in mesonephros and 10 other cell types or tissues"/>
</dbReference>
<dbReference type="GO" id="GO:0006955">
    <property type="term" value="P:immune response"/>
    <property type="evidence" value="ECO:0000318"/>
    <property type="project" value="GO_Central"/>
</dbReference>
<keyword evidence="3" id="KW-0472">Membrane</keyword>
<comment type="subcellular location">
    <subcellularLocation>
        <location evidence="1">Membrane</location>
    </subcellularLocation>
</comment>
<dbReference type="InterPro" id="IPR007110">
    <property type="entry name" value="Ig-like_dom"/>
</dbReference>
<dbReference type="InterPro" id="IPR013783">
    <property type="entry name" value="Ig-like_fold"/>
</dbReference>
<dbReference type="InterPro" id="IPR003599">
    <property type="entry name" value="Ig_sub"/>
</dbReference>
<evidence type="ECO:0000313" key="7">
    <source>
        <dbReference type="Proteomes" id="UP000018468"/>
    </source>
</evidence>
<evidence type="ECO:0000256" key="3">
    <source>
        <dbReference type="ARBA" id="ARBA00023136"/>
    </source>
</evidence>
<dbReference type="PANTHER" id="PTHR12080:SF134">
    <property type="entry name" value="CD48 ANTIGEN"/>
    <property type="match status" value="1"/>
</dbReference>
<evidence type="ECO:0000313" key="6">
    <source>
        <dbReference type="Ensembl" id="ENSLOCP00000002128.1"/>
    </source>
</evidence>
<dbReference type="PROSITE" id="PS50835">
    <property type="entry name" value="IG_LIKE"/>
    <property type="match status" value="1"/>
</dbReference>
<reference evidence="6" key="2">
    <citation type="submission" date="2025-08" db="UniProtKB">
        <authorList>
            <consortium name="Ensembl"/>
        </authorList>
    </citation>
    <scope>IDENTIFICATION</scope>
</reference>
<evidence type="ECO:0000256" key="4">
    <source>
        <dbReference type="ARBA" id="ARBA00023180"/>
    </source>
</evidence>
<dbReference type="SMART" id="SM00409">
    <property type="entry name" value="IG"/>
    <property type="match status" value="2"/>
</dbReference>
<dbReference type="HOGENOM" id="CLU_071315_0_0_1"/>
<name>W5M171_LEPOC</name>
<organism evidence="6 7">
    <name type="scientific">Lepisosteus oculatus</name>
    <name type="common">Spotted gar</name>
    <dbReference type="NCBI Taxonomy" id="7918"/>
    <lineage>
        <taxon>Eukaryota</taxon>
        <taxon>Metazoa</taxon>
        <taxon>Chordata</taxon>
        <taxon>Craniata</taxon>
        <taxon>Vertebrata</taxon>
        <taxon>Euteleostomi</taxon>
        <taxon>Actinopterygii</taxon>
        <taxon>Neopterygii</taxon>
        <taxon>Holostei</taxon>
        <taxon>Semionotiformes</taxon>
        <taxon>Lepisosteidae</taxon>
        <taxon>Lepisosteus</taxon>
    </lineage>
</organism>
<dbReference type="CDD" id="cd00096">
    <property type="entry name" value="Ig"/>
    <property type="match status" value="1"/>
</dbReference>
<protein>
    <recommendedName>
        <fullName evidence="5">Ig-like domain-containing protein</fullName>
    </recommendedName>
</protein>
<dbReference type="OMA" id="DIVQWER"/>
<dbReference type="Gene3D" id="2.60.40.10">
    <property type="entry name" value="Immunoglobulins"/>
    <property type="match status" value="2"/>
</dbReference>
<dbReference type="AlphaFoldDB" id="W5M171"/>
<dbReference type="EMBL" id="AHAT01035169">
    <property type="status" value="NOT_ANNOTATED_CDS"/>
    <property type="molecule type" value="Genomic_DNA"/>
</dbReference>
<dbReference type="SUPFAM" id="SSF48726">
    <property type="entry name" value="Immunoglobulin"/>
    <property type="match status" value="2"/>
</dbReference>
<feature type="domain" description="Ig-like" evidence="5">
    <location>
        <begin position="105"/>
        <end position="198"/>
    </location>
</feature>
<reference evidence="6" key="3">
    <citation type="submission" date="2025-09" db="UniProtKB">
        <authorList>
            <consortium name="Ensembl"/>
        </authorList>
    </citation>
    <scope>IDENTIFICATION</scope>
</reference>